<dbReference type="AlphaFoldDB" id="A0A645DAM6"/>
<proteinExistence type="predicted"/>
<dbReference type="EMBL" id="VSSQ01034132">
    <property type="protein sequence ID" value="MPM85973.1"/>
    <property type="molecule type" value="Genomic_DNA"/>
</dbReference>
<sequence>MAVFIRHHRPAFYRNAEFRQSLNFKIRFSTDAEQQHVKEFVLRLSALLVYEFSLFYPRNTRVESNLHAVFFQLVLEQPANLPVARSEDLIRHFNNQDRYARL</sequence>
<evidence type="ECO:0000313" key="1">
    <source>
        <dbReference type="EMBL" id="MPM85973.1"/>
    </source>
</evidence>
<name>A0A645DAM6_9ZZZZ</name>
<gene>
    <name evidence="1" type="ORF">SDC9_133056</name>
</gene>
<protein>
    <submittedName>
        <fullName evidence="1">Uncharacterized protein</fullName>
    </submittedName>
</protein>
<comment type="caution">
    <text evidence="1">The sequence shown here is derived from an EMBL/GenBank/DDBJ whole genome shotgun (WGS) entry which is preliminary data.</text>
</comment>
<reference evidence="1" key="1">
    <citation type="submission" date="2019-08" db="EMBL/GenBank/DDBJ databases">
        <authorList>
            <person name="Kucharzyk K."/>
            <person name="Murdoch R.W."/>
            <person name="Higgins S."/>
            <person name="Loffler F."/>
        </authorList>
    </citation>
    <scope>NUCLEOTIDE SEQUENCE</scope>
</reference>
<accession>A0A645DAM6</accession>
<organism evidence="1">
    <name type="scientific">bioreactor metagenome</name>
    <dbReference type="NCBI Taxonomy" id="1076179"/>
    <lineage>
        <taxon>unclassified sequences</taxon>
        <taxon>metagenomes</taxon>
        <taxon>ecological metagenomes</taxon>
    </lineage>
</organism>